<sequence>MVRDKGYVSVISFLLGCMEADNWCTVRCHYRSMLRPAWFCVWPDSGRILQRRKIHKTKVCGIQWLGPRDDTQVATGKGRTSGTSFKMLVTLRIGVSAKMAYVCILLIVSHWR</sequence>
<feature type="transmembrane region" description="Helical" evidence="1">
    <location>
        <begin position="89"/>
        <end position="111"/>
    </location>
</feature>
<proteinExistence type="predicted"/>
<dbReference type="PROSITE" id="PS51257">
    <property type="entry name" value="PROKAR_LIPOPROTEIN"/>
    <property type="match status" value="1"/>
</dbReference>
<keyword evidence="1" id="KW-0472">Membrane</keyword>
<keyword evidence="1" id="KW-1133">Transmembrane helix</keyword>
<dbReference type="GeneID" id="63770020"/>
<accession>A0A1Y2E2J8</accession>
<gene>
    <name evidence="2" type="ORF">BCR38DRAFT_165638</name>
</gene>
<organism evidence="2 3">
    <name type="scientific">Pseudomassariella vexata</name>
    <dbReference type="NCBI Taxonomy" id="1141098"/>
    <lineage>
        <taxon>Eukaryota</taxon>
        <taxon>Fungi</taxon>
        <taxon>Dikarya</taxon>
        <taxon>Ascomycota</taxon>
        <taxon>Pezizomycotina</taxon>
        <taxon>Sordariomycetes</taxon>
        <taxon>Xylariomycetidae</taxon>
        <taxon>Amphisphaeriales</taxon>
        <taxon>Pseudomassariaceae</taxon>
        <taxon>Pseudomassariella</taxon>
    </lineage>
</organism>
<dbReference type="InParanoid" id="A0A1Y2E2J8"/>
<name>A0A1Y2E2J8_9PEZI</name>
<keyword evidence="1" id="KW-0812">Transmembrane</keyword>
<evidence type="ECO:0000313" key="2">
    <source>
        <dbReference type="EMBL" id="ORY65770.1"/>
    </source>
</evidence>
<protein>
    <submittedName>
        <fullName evidence="2">Uncharacterized protein</fullName>
    </submittedName>
</protein>
<dbReference type="RefSeq" id="XP_040716734.1">
    <property type="nucleotide sequence ID" value="XM_040853808.1"/>
</dbReference>
<dbReference type="Proteomes" id="UP000193689">
    <property type="component" value="Unassembled WGS sequence"/>
</dbReference>
<dbReference type="EMBL" id="MCFJ01000005">
    <property type="protein sequence ID" value="ORY65770.1"/>
    <property type="molecule type" value="Genomic_DNA"/>
</dbReference>
<keyword evidence="3" id="KW-1185">Reference proteome</keyword>
<evidence type="ECO:0000256" key="1">
    <source>
        <dbReference type="SAM" id="Phobius"/>
    </source>
</evidence>
<comment type="caution">
    <text evidence="2">The sequence shown here is derived from an EMBL/GenBank/DDBJ whole genome shotgun (WGS) entry which is preliminary data.</text>
</comment>
<reference evidence="2 3" key="1">
    <citation type="submission" date="2016-07" db="EMBL/GenBank/DDBJ databases">
        <title>Pervasive Adenine N6-methylation of Active Genes in Fungi.</title>
        <authorList>
            <consortium name="DOE Joint Genome Institute"/>
            <person name="Mondo S.J."/>
            <person name="Dannebaum R.O."/>
            <person name="Kuo R.C."/>
            <person name="Labutti K."/>
            <person name="Haridas S."/>
            <person name="Kuo A."/>
            <person name="Salamov A."/>
            <person name="Ahrendt S.R."/>
            <person name="Lipzen A."/>
            <person name="Sullivan W."/>
            <person name="Andreopoulos W.B."/>
            <person name="Clum A."/>
            <person name="Lindquist E."/>
            <person name="Daum C."/>
            <person name="Ramamoorthy G.K."/>
            <person name="Gryganskyi A."/>
            <person name="Culley D."/>
            <person name="Magnuson J.K."/>
            <person name="James T.Y."/>
            <person name="O'Malley M.A."/>
            <person name="Stajich J.E."/>
            <person name="Spatafora J.W."/>
            <person name="Visel A."/>
            <person name="Grigoriev I.V."/>
        </authorList>
    </citation>
    <scope>NUCLEOTIDE SEQUENCE [LARGE SCALE GENOMIC DNA]</scope>
    <source>
        <strain evidence="2 3">CBS 129021</strain>
    </source>
</reference>
<dbReference type="AlphaFoldDB" id="A0A1Y2E2J8"/>
<evidence type="ECO:0000313" key="3">
    <source>
        <dbReference type="Proteomes" id="UP000193689"/>
    </source>
</evidence>